<dbReference type="Pfam" id="PF14137">
    <property type="entry name" value="DUF4304"/>
    <property type="match status" value="1"/>
</dbReference>
<dbReference type="InterPro" id="IPR025412">
    <property type="entry name" value="DUF4304"/>
</dbReference>
<protein>
    <recommendedName>
        <fullName evidence="3">DUF4304 domain-containing protein</fullName>
    </recommendedName>
</protein>
<proteinExistence type="predicted"/>
<accession>A0ABS4KAH8</accession>
<evidence type="ECO:0000313" key="2">
    <source>
        <dbReference type="Proteomes" id="UP001519308"/>
    </source>
</evidence>
<evidence type="ECO:0008006" key="3">
    <source>
        <dbReference type="Google" id="ProtNLM"/>
    </source>
</evidence>
<reference evidence="1 2" key="1">
    <citation type="submission" date="2021-03" db="EMBL/GenBank/DDBJ databases">
        <title>Genomic Encyclopedia of Type Strains, Phase IV (KMG-IV): sequencing the most valuable type-strain genomes for metagenomic binning, comparative biology and taxonomic classification.</title>
        <authorList>
            <person name="Goeker M."/>
        </authorList>
    </citation>
    <scope>NUCLEOTIDE SEQUENCE [LARGE SCALE GENOMIC DNA]</scope>
    <source>
        <strain evidence="1 2">DSM 28650</strain>
    </source>
</reference>
<dbReference type="EMBL" id="JAGGLL010000057">
    <property type="protein sequence ID" value="MBP2024276.1"/>
    <property type="molecule type" value="Genomic_DNA"/>
</dbReference>
<evidence type="ECO:0000313" key="1">
    <source>
        <dbReference type="EMBL" id="MBP2024276.1"/>
    </source>
</evidence>
<gene>
    <name evidence="1" type="ORF">J2Z44_004134</name>
</gene>
<dbReference type="RefSeq" id="WP_021282525.1">
    <property type="nucleotide sequence ID" value="NZ_JAGGLL010000057.1"/>
</dbReference>
<name>A0ABS4KAH8_9CLOT</name>
<dbReference type="Proteomes" id="UP001519308">
    <property type="component" value="Unassembled WGS sequence"/>
</dbReference>
<keyword evidence="2" id="KW-1185">Reference proteome</keyword>
<organism evidence="1 2">
    <name type="scientific">Clostridium punense</name>
    <dbReference type="NCBI Taxonomy" id="1054297"/>
    <lineage>
        <taxon>Bacteria</taxon>
        <taxon>Bacillati</taxon>
        <taxon>Bacillota</taxon>
        <taxon>Clostridia</taxon>
        <taxon>Eubacteriales</taxon>
        <taxon>Clostridiaceae</taxon>
        <taxon>Clostridium</taxon>
    </lineage>
</organism>
<sequence>MDKKIFKKALEEVFRKFGFQYESNAFYHDDGSIITVITLQKSNFSNSFYINFGFLIKEESPDMIYPKEYDSDVFGRFTLELNGECCQSIDLDTVIIDDLLSAVTQFMNINIKPVLEGCLAKYFEINPKAVHTMSLRAKKYFKFNLNSSGNR</sequence>
<comment type="caution">
    <text evidence="1">The sequence shown here is derived from an EMBL/GenBank/DDBJ whole genome shotgun (WGS) entry which is preliminary data.</text>
</comment>